<protein>
    <recommendedName>
        <fullName evidence="1">Uroporphyrinogen decarboxylase (URO-D) domain-containing protein</fullName>
    </recommendedName>
</protein>
<name>A0A2M7E8L9_9BACT</name>
<comment type="caution">
    <text evidence="2">The sequence shown here is derived from an EMBL/GenBank/DDBJ whole genome shotgun (WGS) entry which is preliminary data.</text>
</comment>
<dbReference type="SUPFAM" id="SSF51726">
    <property type="entry name" value="UROD/MetE-like"/>
    <property type="match status" value="1"/>
</dbReference>
<evidence type="ECO:0000313" key="3">
    <source>
        <dbReference type="Proteomes" id="UP000228886"/>
    </source>
</evidence>
<dbReference type="GO" id="GO:0004853">
    <property type="term" value="F:uroporphyrinogen decarboxylase activity"/>
    <property type="evidence" value="ECO:0007669"/>
    <property type="project" value="InterPro"/>
</dbReference>
<dbReference type="Pfam" id="PF01208">
    <property type="entry name" value="URO-D"/>
    <property type="match status" value="1"/>
</dbReference>
<dbReference type="EMBL" id="PETL01000210">
    <property type="protein sequence ID" value="PIV64031.1"/>
    <property type="molecule type" value="Genomic_DNA"/>
</dbReference>
<dbReference type="GO" id="GO:0006779">
    <property type="term" value="P:porphyrin-containing compound biosynthetic process"/>
    <property type="evidence" value="ECO:0007669"/>
    <property type="project" value="InterPro"/>
</dbReference>
<dbReference type="InterPro" id="IPR000257">
    <property type="entry name" value="Uroporphyrinogen_deCOase"/>
</dbReference>
<reference evidence="3" key="1">
    <citation type="submission" date="2017-09" db="EMBL/GenBank/DDBJ databases">
        <title>Depth-based differentiation of microbial function through sediment-hosted aquifers and enrichment of novel symbionts in the deep terrestrial subsurface.</title>
        <authorList>
            <person name="Probst A.J."/>
            <person name="Ladd B."/>
            <person name="Jarett J.K."/>
            <person name="Geller-Mcgrath D.E."/>
            <person name="Sieber C.M.K."/>
            <person name="Emerson J.B."/>
            <person name="Anantharaman K."/>
            <person name="Thomas B.C."/>
            <person name="Malmstrom R."/>
            <person name="Stieglmeier M."/>
            <person name="Klingl A."/>
            <person name="Woyke T."/>
            <person name="Ryan C.M."/>
            <person name="Banfield J.F."/>
        </authorList>
    </citation>
    <scope>NUCLEOTIDE SEQUENCE [LARGE SCALE GENOMIC DNA]</scope>
</reference>
<proteinExistence type="predicted"/>
<dbReference type="AlphaFoldDB" id="A0A2M7E8L9"/>
<accession>A0A2M7E8L9</accession>
<dbReference type="Gene3D" id="3.20.20.210">
    <property type="match status" value="1"/>
</dbReference>
<sequence>MTDREKFLKIARFELGGEVFLPSCWQWFWNGTLERWRGEGLPGDVHIQNYFGFQRMEYIPINMSLIPAFDVETLKEDVTTKVIIDSDGAKKRIFKENRELSMDQWIEYPVKDRKTWQEYKKRLNPHSPARYPLWWEKEKERYKERDYPLGISVGSFFGWLRNWIGIENLSYLLVDDLSLIEEIEEYLEYFIIEILKGVLKDVKCDFAHFWEDMAYNKGSLVSMEFVKKYMMPHYKKVTDLLHSNGINVITLDSDGNVWELIPFWLECGINGIIPNEVAAGMDVVAMRKKFGKNLIIEGGINKQVLSKGKKEIEEEVNKKVPYLLREGGYFPGIDHSVPPDAPLENYLYYLKLIREIGS</sequence>
<dbReference type="InterPro" id="IPR038071">
    <property type="entry name" value="UROD/MetE-like_sf"/>
</dbReference>
<dbReference type="Proteomes" id="UP000228886">
    <property type="component" value="Unassembled WGS sequence"/>
</dbReference>
<gene>
    <name evidence="2" type="ORF">COS11_04310</name>
</gene>
<evidence type="ECO:0000259" key="1">
    <source>
        <dbReference type="Pfam" id="PF01208"/>
    </source>
</evidence>
<feature type="domain" description="Uroporphyrinogen decarboxylase (URO-D)" evidence="1">
    <location>
        <begin position="165"/>
        <end position="355"/>
    </location>
</feature>
<evidence type="ECO:0000313" key="2">
    <source>
        <dbReference type="EMBL" id="PIV64031.1"/>
    </source>
</evidence>
<organism evidence="2 3">
    <name type="scientific">bacterium (Candidatus Ratteibacteria) CG01_land_8_20_14_3_00_40_19</name>
    <dbReference type="NCBI Taxonomy" id="2014290"/>
    <lineage>
        <taxon>Bacteria</taxon>
        <taxon>Candidatus Ratteibacteria</taxon>
    </lineage>
</organism>